<dbReference type="STRING" id="497964.CfE428DRAFT_1361"/>
<comment type="caution">
    <text evidence="2">The sequence shown here is derived from an EMBL/GenBank/DDBJ whole genome shotgun (WGS) entry which is preliminary data.</text>
</comment>
<reference evidence="2 3" key="1">
    <citation type="journal article" date="2011" name="J. Bacteriol.">
        <title>Genome sequence of Chthoniobacter flavus Ellin428, an aerobic heterotrophic soil bacterium.</title>
        <authorList>
            <person name="Kant R."/>
            <person name="van Passel M.W."/>
            <person name="Palva A."/>
            <person name="Lucas S."/>
            <person name="Lapidus A."/>
            <person name="Glavina Del Rio T."/>
            <person name="Dalin E."/>
            <person name="Tice H."/>
            <person name="Bruce D."/>
            <person name="Goodwin L."/>
            <person name="Pitluck S."/>
            <person name="Larimer F.W."/>
            <person name="Land M.L."/>
            <person name="Hauser L."/>
            <person name="Sangwan P."/>
            <person name="de Vos W.M."/>
            <person name="Janssen P.H."/>
            <person name="Smidt H."/>
        </authorList>
    </citation>
    <scope>NUCLEOTIDE SEQUENCE [LARGE SCALE GENOMIC DNA]</scope>
    <source>
        <strain evidence="2 3">Ellin428</strain>
    </source>
</reference>
<gene>
    <name evidence="2" type="ORF">CfE428DRAFT_1361</name>
</gene>
<dbReference type="InParanoid" id="B4CXS0"/>
<proteinExistence type="predicted"/>
<feature type="compositionally biased region" description="Basic and acidic residues" evidence="1">
    <location>
        <begin position="365"/>
        <end position="375"/>
    </location>
</feature>
<name>B4CXS0_9BACT</name>
<feature type="region of interest" description="Disordered" evidence="1">
    <location>
        <begin position="361"/>
        <end position="411"/>
    </location>
</feature>
<dbReference type="Proteomes" id="UP000005824">
    <property type="component" value="Unassembled WGS sequence"/>
</dbReference>
<dbReference type="EMBL" id="ABVL01000003">
    <property type="protein sequence ID" value="EDY21068.1"/>
    <property type="molecule type" value="Genomic_DNA"/>
</dbReference>
<dbReference type="eggNOG" id="COG5283">
    <property type="taxonomic scope" value="Bacteria"/>
</dbReference>
<evidence type="ECO:0000313" key="2">
    <source>
        <dbReference type="EMBL" id="EDY21068.1"/>
    </source>
</evidence>
<keyword evidence="3" id="KW-1185">Reference proteome</keyword>
<evidence type="ECO:0000313" key="3">
    <source>
        <dbReference type="Proteomes" id="UP000005824"/>
    </source>
</evidence>
<organism evidence="2 3">
    <name type="scientific">Chthoniobacter flavus Ellin428</name>
    <dbReference type="NCBI Taxonomy" id="497964"/>
    <lineage>
        <taxon>Bacteria</taxon>
        <taxon>Pseudomonadati</taxon>
        <taxon>Verrucomicrobiota</taxon>
        <taxon>Spartobacteria</taxon>
        <taxon>Chthoniobacterales</taxon>
        <taxon>Chthoniobacteraceae</taxon>
        <taxon>Chthoniobacter</taxon>
    </lineage>
</organism>
<dbReference type="RefSeq" id="WP_006978687.1">
    <property type="nucleotide sequence ID" value="NZ_ABVL01000003.1"/>
</dbReference>
<dbReference type="AlphaFoldDB" id="B4CXS0"/>
<evidence type="ECO:0000256" key="1">
    <source>
        <dbReference type="SAM" id="MobiDB-lite"/>
    </source>
</evidence>
<protein>
    <submittedName>
        <fullName evidence="2">Uncharacterized protein</fullName>
    </submittedName>
</protein>
<sequence>MGDLVVLQQEFANAGKSAEDLGPVFAKMAKSVHGDAAAETIEKLGLNLDALKHKTPAEQFRALGAAINQVKDPSQRAAMAMEIFGRNGAEMLAVFASNGFEEAAEQVGSQAQILGRDATLFHDVSDKLNATGVKVRGFWVGVADQVAPVLKPLLDQFMKMDLASWGQMAGEAVAFIVQAFADGKIGDILFTSAKIAFANAVNFLAGAIMAVAQALWQAFSESIKNAIALFEILTTADFWVGMGKALLGIAQGFIAFLLEGVAKLLDYLKEVPLVGDKVGDTAQSIRQTAQCFRDAGQDNRDAGADLLTPAVDKAAERMRDAVANIGKALGEGFGKGNTAIDTSEWQQHMEDAIDGVMARVQSVSEKSRADAKPRPENTGAYDEELDAKKKPSVSALQKIGGGGRASYSTGDPMLREAQRQTRELSTQTGLLRDVKKLLDKPPVAPPTPMPVFG</sequence>
<accession>B4CXS0</accession>